<dbReference type="Proteomes" id="UP001648503">
    <property type="component" value="Unassembled WGS sequence"/>
</dbReference>
<dbReference type="EMBL" id="JAFCIX010000489">
    <property type="protein sequence ID" value="KAH6588868.1"/>
    <property type="molecule type" value="Genomic_DNA"/>
</dbReference>
<protein>
    <submittedName>
        <fullName evidence="1">Uncharacterized protein</fullName>
    </submittedName>
</protein>
<comment type="caution">
    <text evidence="1">The sequence shown here is derived from an EMBL/GenBank/DDBJ whole genome shotgun (WGS) entry which is preliminary data.</text>
</comment>
<evidence type="ECO:0000313" key="2">
    <source>
        <dbReference type="Proteomes" id="UP001648503"/>
    </source>
</evidence>
<organism evidence="1 2">
    <name type="scientific">Batrachochytrium salamandrivorans</name>
    <dbReference type="NCBI Taxonomy" id="1357716"/>
    <lineage>
        <taxon>Eukaryota</taxon>
        <taxon>Fungi</taxon>
        <taxon>Fungi incertae sedis</taxon>
        <taxon>Chytridiomycota</taxon>
        <taxon>Chytridiomycota incertae sedis</taxon>
        <taxon>Chytridiomycetes</taxon>
        <taxon>Rhizophydiales</taxon>
        <taxon>Rhizophydiales incertae sedis</taxon>
        <taxon>Batrachochytrium</taxon>
    </lineage>
</organism>
<accession>A0ABQ8EYG9</accession>
<sequence>MSTLNELCSHLSFDFKKSLLPSHAAQEFADARIAFHQFTESTRNQSIFTLTVLNLLLAELRPDRPRPYIAILLPDILPETSEMSCFILLDALIRVHNLIDISNVTIISRRGAKLLDKLPRAFNTIKIYWDWESPKVLASFDLVFVMCSAMHFHLIHELTANQEMYSKTLFVVSSAGIPIHRAKKMLRTNNIVMPNTKSMANLACHELDQIIDNGSVTIGPTLWVPDLDILKQFWKPFTWKLVSILISIMSKKTSLKQNHPNYLMTH</sequence>
<proteinExistence type="predicted"/>
<reference evidence="1 2" key="1">
    <citation type="submission" date="2021-02" db="EMBL/GenBank/DDBJ databases">
        <title>Variation within the Batrachochytrium salamandrivorans European outbreak.</title>
        <authorList>
            <person name="Kelly M."/>
            <person name="Pasmans F."/>
            <person name="Shea T.P."/>
            <person name="Munoz J.F."/>
            <person name="Carranza S."/>
            <person name="Cuomo C.A."/>
            <person name="Martel A."/>
        </authorList>
    </citation>
    <scope>NUCLEOTIDE SEQUENCE [LARGE SCALE GENOMIC DNA]</scope>
    <source>
        <strain evidence="1 2">AMFP18/2</strain>
    </source>
</reference>
<name>A0ABQ8EYG9_9FUNG</name>
<keyword evidence="2" id="KW-1185">Reference proteome</keyword>
<gene>
    <name evidence="1" type="ORF">BASA50_010437</name>
</gene>
<evidence type="ECO:0000313" key="1">
    <source>
        <dbReference type="EMBL" id="KAH6588868.1"/>
    </source>
</evidence>